<comment type="caution">
    <text evidence="1">The sequence shown here is derived from an EMBL/GenBank/DDBJ whole genome shotgun (WGS) entry which is preliminary data.</text>
</comment>
<dbReference type="AlphaFoldDB" id="A0A813FRI1"/>
<proteinExistence type="predicted"/>
<organism evidence="1 2">
    <name type="scientific">Polarella glacialis</name>
    <name type="common">Dinoflagellate</name>
    <dbReference type="NCBI Taxonomy" id="89957"/>
    <lineage>
        <taxon>Eukaryota</taxon>
        <taxon>Sar</taxon>
        <taxon>Alveolata</taxon>
        <taxon>Dinophyceae</taxon>
        <taxon>Suessiales</taxon>
        <taxon>Suessiaceae</taxon>
        <taxon>Polarella</taxon>
    </lineage>
</organism>
<sequence>EVIPLDLALPQGPSWIPPQGAIQGGLQALELPSLAVVSRPTFVLPGSRRQHQRAGSPAAVPSWAQAAHLRAVMMTLWQVLFRI</sequence>
<evidence type="ECO:0000313" key="1">
    <source>
        <dbReference type="EMBL" id="CAE8616967.1"/>
    </source>
</evidence>
<name>A0A813FRI1_POLGL</name>
<reference evidence="1" key="1">
    <citation type="submission" date="2021-02" db="EMBL/GenBank/DDBJ databases">
        <authorList>
            <person name="Dougan E. K."/>
            <person name="Rhodes N."/>
            <person name="Thang M."/>
            <person name="Chan C."/>
        </authorList>
    </citation>
    <scope>NUCLEOTIDE SEQUENCE</scope>
</reference>
<gene>
    <name evidence="1" type="ORF">PGLA1383_LOCUS34634</name>
</gene>
<protein>
    <submittedName>
        <fullName evidence="1">Uncharacterized protein</fullName>
    </submittedName>
</protein>
<keyword evidence="2" id="KW-1185">Reference proteome</keyword>
<accession>A0A813FRI1</accession>
<evidence type="ECO:0000313" key="2">
    <source>
        <dbReference type="Proteomes" id="UP000654075"/>
    </source>
</evidence>
<feature type="non-terminal residue" evidence="1">
    <location>
        <position position="1"/>
    </location>
</feature>
<dbReference type="EMBL" id="CAJNNV010026019">
    <property type="protein sequence ID" value="CAE8616967.1"/>
    <property type="molecule type" value="Genomic_DNA"/>
</dbReference>
<dbReference type="Proteomes" id="UP000654075">
    <property type="component" value="Unassembled WGS sequence"/>
</dbReference>